<comment type="caution">
    <text evidence="1">The sequence shown here is derived from an EMBL/GenBank/DDBJ whole genome shotgun (WGS) entry which is preliminary data.</text>
</comment>
<dbReference type="EMBL" id="BGPR01001236">
    <property type="protein sequence ID" value="GBM49007.1"/>
    <property type="molecule type" value="Genomic_DNA"/>
</dbReference>
<proteinExistence type="predicted"/>
<evidence type="ECO:0000313" key="1">
    <source>
        <dbReference type="EMBL" id="GBM49007.1"/>
    </source>
</evidence>
<sequence>MPARSKSGVGESSPFYPQTVLGRSRMGEAPITLSAIYPIVYHFQLQPHPLTSSEDQHLLVYFPFLLRFRGSTTQKLVDRYVFIEELLTEVELAVGNSSRRNANVYQFFLKVLQDGNHRWIVIMTGWHKCVSTYPSYCNKIALWVYVNATQ</sequence>
<keyword evidence="2" id="KW-1185">Reference proteome</keyword>
<reference evidence="1 2" key="1">
    <citation type="journal article" date="2019" name="Sci. Rep.">
        <title>Orb-weaving spider Araneus ventricosus genome elucidates the spidroin gene catalogue.</title>
        <authorList>
            <person name="Kono N."/>
            <person name="Nakamura H."/>
            <person name="Ohtoshi R."/>
            <person name="Moran D.A.P."/>
            <person name="Shinohara A."/>
            <person name="Yoshida Y."/>
            <person name="Fujiwara M."/>
            <person name="Mori M."/>
            <person name="Tomita M."/>
            <person name="Arakawa K."/>
        </authorList>
    </citation>
    <scope>NUCLEOTIDE SEQUENCE [LARGE SCALE GENOMIC DNA]</scope>
</reference>
<dbReference type="AlphaFoldDB" id="A0A4Y2G6Y3"/>
<protein>
    <submittedName>
        <fullName evidence="1">Uncharacterized protein</fullName>
    </submittedName>
</protein>
<organism evidence="1 2">
    <name type="scientific">Araneus ventricosus</name>
    <name type="common">Orbweaver spider</name>
    <name type="synonym">Epeira ventricosa</name>
    <dbReference type="NCBI Taxonomy" id="182803"/>
    <lineage>
        <taxon>Eukaryota</taxon>
        <taxon>Metazoa</taxon>
        <taxon>Ecdysozoa</taxon>
        <taxon>Arthropoda</taxon>
        <taxon>Chelicerata</taxon>
        <taxon>Arachnida</taxon>
        <taxon>Araneae</taxon>
        <taxon>Araneomorphae</taxon>
        <taxon>Entelegynae</taxon>
        <taxon>Araneoidea</taxon>
        <taxon>Araneidae</taxon>
        <taxon>Araneus</taxon>
    </lineage>
</organism>
<gene>
    <name evidence="1" type="ORF">AVEN_55215_1</name>
</gene>
<accession>A0A4Y2G6Y3</accession>
<dbReference type="Proteomes" id="UP000499080">
    <property type="component" value="Unassembled WGS sequence"/>
</dbReference>
<evidence type="ECO:0000313" key="2">
    <source>
        <dbReference type="Proteomes" id="UP000499080"/>
    </source>
</evidence>
<name>A0A4Y2G6Y3_ARAVE</name>